<dbReference type="Gene3D" id="1.10.510.10">
    <property type="entry name" value="Transferase(Phosphotransferase) domain 1"/>
    <property type="match status" value="1"/>
</dbReference>
<dbReference type="PROSITE" id="PS00108">
    <property type="entry name" value="PROTEIN_KINASE_ST"/>
    <property type="match status" value="1"/>
</dbReference>
<keyword evidence="4 5" id="KW-0067">ATP-binding</keyword>
<dbReference type="PROSITE" id="PS50011">
    <property type="entry name" value="PROTEIN_KINASE_DOM"/>
    <property type="match status" value="1"/>
</dbReference>
<reference evidence="9" key="1">
    <citation type="submission" date="2016-10" db="EMBL/GenBank/DDBJ databases">
        <authorList>
            <person name="Varghese N."/>
            <person name="Submissions S."/>
        </authorList>
    </citation>
    <scope>NUCLEOTIDE SEQUENCE [LARGE SCALE GENOMIC DNA]</scope>
    <source>
        <strain evidence="9">DSM 16858</strain>
    </source>
</reference>
<dbReference type="InterPro" id="IPR000719">
    <property type="entry name" value="Prot_kinase_dom"/>
</dbReference>
<dbReference type="InterPro" id="IPR017441">
    <property type="entry name" value="Protein_kinase_ATP_BS"/>
</dbReference>
<keyword evidence="3 8" id="KW-0418">Kinase</keyword>
<dbReference type="EMBL" id="FOIJ01000013">
    <property type="protein sequence ID" value="SEU28017.1"/>
    <property type="molecule type" value="Genomic_DNA"/>
</dbReference>
<keyword evidence="2 5" id="KW-0547">Nucleotide-binding</keyword>
<evidence type="ECO:0000256" key="5">
    <source>
        <dbReference type="PROSITE-ProRule" id="PRU10141"/>
    </source>
</evidence>
<dbReference type="InterPro" id="IPR011009">
    <property type="entry name" value="Kinase-like_dom_sf"/>
</dbReference>
<accession>A0A1I0KQI0</accession>
<feature type="compositionally biased region" description="Low complexity" evidence="6">
    <location>
        <begin position="325"/>
        <end position="338"/>
    </location>
</feature>
<dbReference type="SUPFAM" id="SSF56112">
    <property type="entry name" value="Protein kinase-like (PK-like)"/>
    <property type="match status" value="1"/>
</dbReference>
<organism evidence="8 9">
    <name type="scientific">Stigmatella erecta</name>
    <dbReference type="NCBI Taxonomy" id="83460"/>
    <lineage>
        <taxon>Bacteria</taxon>
        <taxon>Pseudomonadati</taxon>
        <taxon>Myxococcota</taxon>
        <taxon>Myxococcia</taxon>
        <taxon>Myxococcales</taxon>
        <taxon>Cystobacterineae</taxon>
        <taxon>Archangiaceae</taxon>
        <taxon>Stigmatella</taxon>
    </lineage>
</organism>
<evidence type="ECO:0000256" key="4">
    <source>
        <dbReference type="ARBA" id="ARBA00022840"/>
    </source>
</evidence>
<proteinExistence type="predicted"/>
<feature type="binding site" evidence="5">
    <location>
        <position position="65"/>
    </location>
    <ligand>
        <name>ATP</name>
        <dbReference type="ChEBI" id="CHEBI:30616"/>
    </ligand>
</feature>
<evidence type="ECO:0000313" key="9">
    <source>
        <dbReference type="Proteomes" id="UP000199181"/>
    </source>
</evidence>
<keyword evidence="8" id="KW-0723">Serine/threonine-protein kinase</keyword>
<dbReference type="GO" id="GO:0005524">
    <property type="term" value="F:ATP binding"/>
    <property type="evidence" value="ECO:0007669"/>
    <property type="project" value="UniProtKB-UniRule"/>
</dbReference>
<dbReference type="PANTHER" id="PTHR43289:SF6">
    <property type="entry name" value="SERINE_THREONINE-PROTEIN KINASE NEKL-3"/>
    <property type="match status" value="1"/>
</dbReference>
<dbReference type="AlphaFoldDB" id="A0A1I0KQI0"/>
<feature type="region of interest" description="Disordered" evidence="6">
    <location>
        <begin position="389"/>
        <end position="419"/>
    </location>
</feature>
<evidence type="ECO:0000256" key="2">
    <source>
        <dbReference type="ARBA" id="ARBA00022741"/>
    </source>
</evidence>
<evidence type="ECO:0000256" key="3">
    <source>
        <dbReference type="ARBA" id="ARBA00022777"/>
    </source>
</evidence>
<evidence type="ECO:0000256" key="6">
    <source>
        <dbReference type="SAM" id="MobiDB-lite"/>
    </source>
</evidence>
<name>A0A1I0KQI0_9BACT</name>
<feature type="region of interest" description="Disordered" evidence="6">
    <location>
        <begin position="306"/>
        <end position="355"/>
    </location>
</feature>
<dbReference type="PROSITE" id="PS00107">
    <property type="entry name" value="PROTEIN_KINASE_ATP"/>
    <property type="match status" value="1"/>
</dbReference>
<sequence length="592" mass="63260">MQEGMAFCPWDGKALEGLPVVAQREDPLIDTQVSEYVIQERIGAGGMGIVYRAIQPLIGKQVAIKVLKAEFAEARELVQRLLVEARVVNAIQHRGIIDIFGFGQLVDGRPYMVMELLQGISLERFIRSKGRVGFEEALRILDEMLDALGAAHARGVVHRDLKPGNVFLVDGAGEGRSIKLLDFGIAKVAASQMTGPLTVEGLILGTPAYMSPEQVRGGEVGPASDLYAVGVIAFQLLTGKVPFGGEQLKVLFAQVEEAPPALSTLAPGVPLELERLVSRLLAKVPSQRFQSAEAVRQEFKAVLSRKASSWQDSGDKPTEPLAPLTGARTGRTSAAAVPALPPKPRPQPSSRKSARGRWLMGAGAVALAASVVGVKLMVGKPRAAALEVEARPPEARAPEPSLPAPPLSQQPDGRAENAVAAEHPVGQEVPIVEMAPKLMAAPNPVAFQGRRQERLTAPGEPPRPLAETLPMAQTAAVSRPKVPAALSVKAEGQMAKPVAVAPPAPAPVQRSAAPAPVQPSAAQVRCSRDEMQQRLAEATVRLRQRSADALTSPAMARLMEIHRRADGVSTDEQCASTMKLLEEWERKVFSRR</sequence>
<dbReference type="Gene3D" id="3.30.200.20">
    <property type="entry name" value="Phosphorylase Kinase, domain 1"/>
    <property type="match status" value="1"/>
</dbReference>
<feature type="domain" description="Protein kinase" evidence="7">
    <location>
        <begin position="36"/>
        <end position="300"/>
    </location>
</feature>
<dbReference type="PANTHER" id="PTHR43289">
    <property type="entry name" value="MITOGEN-ACTIVATED PROTEIN KINASE KINASE KINASE 20-RELATED"/>
    <property type="match status" value="1"/>
</dbReference>
<keyword evidence="1" id="KW-0808">Transferase</keyword>
<dbReference type="GO" id="GO:0004674">
    <property type="term" value="F:protein serine/threonine kinase activity"/>
    <property type="evidence" value="ECO:0007669"/>
    <property type="project" value="UniProtKB-KW"/>
</dbReference>
<evidence type="ECO:0000259" key="7">
    <source>
        <dbReference type="PROSITE" id="PS50011"/>
    </source>
</evidence>
<keyword evidence="9" id="KW-1185">Reference proteome</keyword>
<dbReference type="Proteomes" id="UP000199181">
    <property type="component" value="Unassembled WGS sequence"/>
</dbReference>
<dbReference type="InterPro" id="IPR008271">
    <property type="entry name" value="Ser/Thr_kinase_AS"/>
</dbReference>
<dbReference type="Pfam" id="PF00069">
    <property type="entry name" value="Pkinase"/>
    <property type="match status" value="1"/>
</dbReference>
<evidence type="ECO:0000256" key="1">
    <source>
        <dbReference type="ARBA" id="ARBA00022679"/>
    </source>
</evidence>
<dbReference type="SMART" id="SM00220">
    <property type="entry name" value="S_TKc"/>
    <property type="match status" value="1"/>
</dbReference>
<evidence type="ECO:0000313" key="8">
    <source>
        <dbReference type="EMBL" id="SEU28017.1"/>
    </source>
</evidence>
<protein>
    <submittedName>
        <fullName evidence="8">Serine/threonine protein kinase</fullName>
    </submittedName>
</protein>
<gene>
    <name evidence="8" type="ORF">SAMN05443639_11391</name>
</gene>
<dbReference type="CDD" id="cd14014">
    <property type="entry name" value="STKc_PknB_like"/>
    <property type="match status" value="1"/>
</dbReference>